<proteinExistence type="predicted"/>
<dbReference type="GO" id="GO:0048678">
    <property type="term" value="P:response to axon injury"/>
    <property type="evidence" value="ECO:0007669"/>
    <property type="project" value="TreeGrafter"/>
</dbReference>
<dbReference type="InterPro" id="IPR003409">
    <property type="entry name" value="MORN"/>
</dbReference>
<evidence type="ECO:0000256" key="1">
    <source>
        <dbReference type="ARBA" id="ARBA00004316"/>
    </source>
</evidence>
<organism evidence="5 6">
    <name type="scientific">Paramecium sonneborni</name>
    <dbReference type="NCBI Taxonomy" id="65129"/>
    <lineage>
        <taxon>Eukaryota</taxon>
        <taxon>Sar</taxon>
        <taxon>Alveolata</taxon>
        <taxon>Ciliophora</taxon>
        <taxon>Intramacronucleata</taxon>
        <taxon>Oligohymenophorea</taxon>
        <taxon>Peniculida</taxon>
        <taxon>Parameciidae</taxon>
        <taxon>Paramecium</taxon>
    </lineage>
</organism>
<comment type="caution">
    <text evidence="5">The sequence shown here is derived from an EMBL/GenBank/DDBJ whole genome shotgun (WGS) entry which is preliminary data.</text>
</comment>
<dbReference type="PANTHER" id="PTHR46614:SF1">
    <property type="entry name" value="MORN REPEAT-CONTAINING PROTEIN 4"/>
    <property type="match status" value="1"/>
</dbReference>
<evidence type="ECO:0000256" key="4">
    <source>
        <dbReference type="SAM" id="MobiDB-lite"/>
    </source>
</evidence>
<evidence type="ECO:0000313" key="5">
    <source>
        <dbReference type="EMBL" id="CAD8057242.1"/>
    </source>
</evidence>
<keyword evidence="3" id="KW-0966">Cell projection</keyword>
<comment type="subcellular location">
    <subcellularLocation>
        <location evidence="1">Cell projection</location>
    </subcellularLocation>
</comment>
<evidence type="ECO:0000256" key="2">
    <source>
        <dbReference type="ARBA" id="ARBA00022737"/>
    </source>
</evidence>
<evidence type="ECO:0000256" key="3">
    <source>
        <dbReference type="ARBA" id="ARBA00023273"/>
    </source>
</evidence>
<dbReference type="EMBL" id="CAJJDN010000011">
    <property type="protein sequence ID" value="CAD8057242.1"/>
    <property type="molecule type" value="Genomic_DNA"/>
</dbReference>
<accession>A0A8S1KV78</accession>
<keyword evidence="6" id="KW-1185">Reference proteome</keyword>
<dbReference type="OrthoDB" id="285036at2759"/>
<dbReference type="InterPro" id="IPR052315">
    <property type="entry name" value="MORN4"/>
</dbReference>
<keyword evidence="2" id="KW-0677">Repeat</keyword>
<protein>
    <recommendedName>
        <fullName evidence="7">MORN repeat protein</fullName>
    </recommendedName>
</protein>
<feature type="compositionally biased region" description="Polar residues" evidence="4">
    <location>
        <begin position="17"/>
        <end position="43"/>
    </location>
</feature>
<reference evidence="5" key="1">
    <citation type="submission" date="2021-01" db="EMBL/GenBank/DDBJ databases">
        <authorList>
            <consortium name="Genoscope - CEA"/>
            <person name="William W."/>
        </authorList>
    </citation>
    <scope>NUCLEOTIDE SEQUENCE</scope>
</reference>
<name>A0A8S1KV78_9CILI</name>
<evidence type="ECO:0000313" key="6">
    <source>
        <dbReference type="Proteomes" id="UP000692954"/>
    </source>
</evidence>
<dbReference type="GO" id="GO:0042995">
    <property type="term" value="C:cell projection"/>
    <property type="evidence" value="ECO:0007669"/>
    <property type="project" value="UniProtKB-SubCell"/>
</dbReference>
<dbReference type="Pfam" id="PF02493">
    <property type="entry name" value="MORN"/>
    <property type="match status" value="3"/>
</dbReference>
<dbReference type="AlphaFoldDB" id="A0A8S1KV78"/>
<sequence>MMQNVKQMREKYENIKQHNPNRNVSSRSFHSQTPSKEQYQVAFSSSQQSQQKQIIQIGKNLLCSPCYNKRLLNKQQLNKQQEFELEKTIEEINGIKSITLRYCPKMTVASIMTIQNLQGYPSSTKLALSKNELYQSFTIQQTPQSQMKRYLSLDVQRSTSPQTIIKSSSPTVRKFSYLSFQKSTIGQESPVKQQESIYQIEYADDTVYYGQINITKKHGMGALYDKNKNLIYLGQWNDDKYHGFGVLVQKNCTYKGEFINGVLDGQAIEEGNERKFYGYYKKGLKNGPGTLYQQSKITNGIWKNDILEQEC</sequence>
<dbReference type="PANTHER" id="PTHR46614">
    <property type="entry name" value="MORN REPEAT-CONTAINING PROTEIN 4"/>
    <property type="match status" value="1"/>
</dbReference>
<gene>
    <name evidence="5" type="ORF">PSON_ATCC_30995.1.T0110081</name>
</gene>
<evidence type="ECO:0008006" key="7">
    <source>
        <dbReference type="Google" id="ProtNLM"/>
    </source>
</evidence>
<dbReference type="Proteomes" id="UP000692954">
    <property type="component" value="Unassembled WGS sequence"/>
</dbReference>
<feature type="region of interest" description="Disordered" evidence="4">
    <location>
        <begin position="14"/>
        <end position="43"/>
    </location>
</feature>